<dbReference type="AlphaFoldDB" id="A0AA97P0T0"/>
<gene>
    <name evidence="1" type="ORF">OOU_Y34scaffold00474g1</name>
</gene>
<name>A0AA97P0T0_PYRO3</name>
<organism evidence="1">
    <name type="scientific">Pyricularia oryzae (strain Y34)</name>
    <name type="common">Rice blast fungus</name>
    <name type="synonym">Magnaporthe oryzae</name>
    <dbReference type="NCBI Taxonomy" id="1143189"/>
    <lineage>
        <taxon>Eukaryota</taxon>
        <taxon>Fungi</taxon>
        <taxon>Dikarya</taxon>
        <taxon>Ascomycota</taxon>
        <taxon>Pezizomycotina</taxon>
        <taxon>Sordariomycetes</taxon>
        <taxon>Sordariomycetidae</taxon>
        <taxon>Magnaporthales</taxon>
        <taxon>Pyriculariaceae</taxon>
        <taxon>Pyricularia</taxon>
    </lineage>
</organism>
<reference evidence="1" key="1">
    <citation type="journal article" date="2012" name="PLoS Genet.">
        <title>Comparative analysis of the genomes of two field isolates of the rice blast fungus Magnaporthe oryzae.</title>
        <authorList>
            <person name="Xue M."/>
            <person name="Yang J."/>
            <person name="Li Z."/>
            <person name="Hu S."/>
            <person name="Yao N."/>
            <person name="Dean R.A."/>
            <person name="Zhao W."/>
            <person name="Shen M."/>
            <person name="Zhang H."/>
            <person name="Li C."/>
            <person name="Liu L."/>
            <person name="Cao L."/>
            <person name="Xu X."/>
            <person name="Xing Y."/>
            <person name="Hsiang T."/>
            <person name="Zhang Z."/>
            <person name="Xu J.R."/>
            <person name="Peng Y.L."/>
        </authorList>
    </citation>
    <scope>NUCLEOTIDE SEQUENCE</scope>
    <source>
        <strain evidence="1">Y34</strain>
    </source>
</reference>
<evidence type="ECO:0000313" key="1">
    <source>
        <dbReference type="EMBL" id="ELQ39881.1"/>
    </source>
</evidence>
<sequence length="53" mass="5266">MASVSMALSGKGGPCKNDGDCIRCLNGKPLICDQPADGSPFVCKVAGGACQPP</sequence>
<dbReference type="Proteomes" id="UP000011086">
    <property type="component" value="Unassembled WGS sequence"/>
</dbReference>
<accession>A0AA97P0T0</accession>
<dbReference type="EMBL" id="JH793399">
    <property type="protein sequence ID" value="ELQ39881.1"/>
    <property type="molecule type" value="Genomic_DNA"/>
</dbReference>
<proteinExistence type="predicted"/>
<protein>
    <submittedName>
        <fullName evidence="1">Uncharacterized protein</fullName>
    </submittedName>
</protein>